<feature type="domain" description="GGDEF" evidence="4">
    <location>
        <begin position="227"/>
        <end position="351"/>
    </location>
</feature>
<keyword evidence="6" id="KW-1185">Reference proteome</keyword>
<evidence type="ECO:0000256" key="1">
    <source>
        <dbReference type="ARBA" id="ARBA00012528"/>
    </source>
</evidence>
<proteinExistence type="predicted"/>
<evidence type="ECO:0000256" key="3">
    <source>
        <dbReference type="SAM" id="Phobius"/>
    </source>
</evidence>
<keyword evidence="3" id="KW-1133">Transmembrane helix</keyword>
<comment type="caution">
    <text evidence="5">The sequence shown here is derived from an EMBL/GenBank/DDBJ whole genome shotgun (WGS) entry which is preliminary data.</text>
</comment>
<name>A0A7X8TSX6_9VIBR</name>
<dbReference type="PANTHER" id="PTHR45138">
    <property type="entry name" value="REGULATORY COMPONENTS OF SENSORY TRANSDUCTION SYSTEM"/>
    <property type="match status" value="1"/>
</dbReference>
<dbReference type="GO" id="GO:1902201">
    <property type="term" value="P:negative regulation of bacterial-type flagellum-dependent cell motility"/>
    <property type="evidence" value="ECO:0007669"/>
    <property type="project" value="TreeGrafter"/>
</dbReference>
<dbReference type="InterPro" id="IPR029787">
    <property type="entry name" value="Nucleotide_cyclase"/>
</dbReference>
<dbReference type="GO" id="GO:0005886">
    <property type="term" value="C:plasma membrane"/>
    <property type="evidence" value="ECO:0007669"/>
    <property type="project" value="TreeGrafter"/>
</dbReference>
<comment type="catalytic activity">
    <reaction evidence="2">
        <text>2 GTP = 3',3'-c-di-GMP + 2 diphosphate</text>
        <dbReference type="Rhea" id="RHEA:24898"/>
        <dbReference type="ChEBI" id="CHEBI:33019"/>
        <dbReference type="ChEBI" id="CHEBI:37565"/>
        <dbReference type="ChEBI" id="CHEBI:58805"/>
        <dbReference type="EC" id="2.7.7.65"/>
    </reaction>
</comment>
<dbReference type="CDD" id="cd01949">
    <property type="entry name" value="GGDEF"/>
    <property type="match status" value="1"/>
</dbReference>
<dbReference type="InterPro" id="IPR043128">
    <property type="entry name" value="Rev_trsase/Diguanyl_cyclase"/>
</dbReference>
<dbReference type="Proteomes" id="UP000535589">
    <property type="component" value="Unassembled WGS sequence"/>
</dbReference>
<reference evidence="5 6" key="1">
    <citation type="submission" date="2020-04" db="EMBL/GenBank/DDBJ databases">
        <title>Vibrio sp. SM6, a novel species isolated from seawater.</title>
        <authorList>
            <person name="Wang X."/>
        </authorList>
    </citation>
    <scope>NUCLEOTIDE SEQUENCE [LARGE SCALE GENOMIC DNA]</scope>
    <source>
        <strain evidence="5 6">SM6</strain>
    </source>
</reference>
<dbReference type="Pfam" id="PF00990">
    <property type="entry name" value="GGDEF"/>
    <property type="match status" value="1"/>
</dbReference>
<keyword evidence="3" id="KW-0472">Membrane</keyword>
<dbReference type="AlphaFoldDB" id="A0A7X8TSX6"/>
<sequence>MNLLLSQLKVLALSWLVLCVIPLSLYALEQFLHVPAFSSSFYINLVLALGVCAALFTFAMQSLTLSHLQHALLLLEPNPQTTVVVLDRRFRILYADPQFARQVWGRGDWLYHYPITRFVHDTTFDKAMAQHAKTSTDAPSWHGRVSLTDGEEQDHPYQAKLSQIPGLLPRSHYYLLQLTQINDQDPLTTTTVAGVDYDPTTGQLSASKFDQLLHLHTRLQSRYQSSPPDCLAICNIDAFRTLNQRHGHAIGDQILLEVARRLKVSLRDTDVLARIGGDEFAIIILHTTIEQACALLERIGDDVARSSNKLFTLSIGVCEITADQTESYQHARTALTRAQNKGRNCVSAYNYTHFKLVGKPDEQR</sequence>
<dbReference type="SMART" id="SM00267">
    <property type="entry name" value="GGDEF"/>
    <property type="match status" value="1"/>
</dbReference>
<evidence type="ECO:0000313" key="6">
    <source>
        <dbReference type="Proteomes" id="UP000535589"/>
    </source>
</evidence>
<dbReference type="InterPro" id="IPR000160">
    <property type="entry name" value="GGDEF_dom"/>
</dbReference>
<dbReference type="PROSITE" id="PS50887">
    <property type="entry name" value="GGDEF"/>
    <property type="match status" value="1"/>
</dbReference>
<evidence type="ECO:0000313" key="5">
    <source>
        <dbReference type="EMBL" id="NLS13997.1"/>
    </source>
</evidence>
<evidence type="ECO:0000259" key="4">
    <source>
        <dbReference type="PROSITE" id="PS50887"/>
    </source>
</evidence>
<dbReference type="GO" id="GO:0043709">
    <property type="term" value="P:cell adhesion involved in single-species biofilm formation"/>
    <property type="evidence" value="ECO:0007669"/>
    <property type="project" value="TreeGrafter"/>
</dbReference>
<dbReference type="PANTHER" id="PTHR45138:SF9">
    <property type="entry name" value="DIGUANYLATE CYCLASE DGCM-RELATED"/>
    <property type="match status" value="1"/>
</dbReference>
<dbReference type="RefSeq" id="WP_168837093.1">
    <property type="nucleotide sequence ID" value="NZ_JABAIK010000014.1"/>
</dbReference>
<gene>
    <name evidence="5" type="ORF">HGP28_13975</name>
</gene>
<dbReference type="Gene3D" id="3.30.70.270">
    <property type="match status" value="1"/>
</dbReference>
<dbReference type="EC" id="2.7.7.65" evidence="1"/>
<organism evidence="5 6">
    <name type="scientific">Vibrio agarilyticus</name>
    <dbReference type="NCBI Taxonomy" id="2726741"/>
    <lineage>
        <taxon>Bacteria</taxon>
        <taxon>Pseudomonadati</taxon>
        <taxon>Pseudomonadota</taxon>
        <taxon>Gammaproteobacteria</taxon>
        <taxon>Vibrionales</taxon>
        <taxon>Vibrionaceae</taxon>
        <taxon>Vibrio</taxon>
    </lineage>
</organism>
<accession>A0A7X8TSX6</accession>
<dbReference type="SUPFAM" id="SSF55073">
    <property type="entry name" value="Nucleotide cyclase"/>
    <property type="match status" value="1"/>
</dbReference>
<dbReference type="GO" id="GO:0052621">
    <property type="term" value="F:diguanylate cyclase activity"/>
    <property type="evidence" value="ECO:0007669"/>
    <property type="project" value="UniProtKB-EC"/>
</dbReference>
<dbReference type="InterPro" id="IPR050469">
    <property type="entry name" value="Diguanylate_Cyclase"/>
</dbReference>
<feature type="transmembrane region" description="Helical" evidence="3">
    <location>
        <begin position="37"/>
        <end position="59"/>
    </location>
</feature>
<dbReference type="EMBL" id="JABAIK010000014">
    <property type="protein sequence ID" value="NLS13997.1"/>
    <property type="molecule type" value="Genomic_DNA"/>
</dbReference>
<dbReference type="NCBIfam" id="TIGR00254">
    <property type="entry name" value="GGDEF"/>
    <property type="match status" value="1"/>
</dbReference>
<keyword evidence="3" id="KW-0812">Transmembrane</keyword>
<protein>
    <recommendedName>
        <fullName evidence="1">diguanylate cyclase</fullName>
        <ecNumber evidence="1">2.7.7.65</ecNumber>
    </recommendedName>
</protein>
<evidence type="ECO:0000256" key="2">
    <source>
        <dbReference type="ARBA" id="ARBA00034247"/>
    </source>
</evidence>